<evidence type="ECO:0000256" key="2">
    <source>
        <dbReference type="ARBA" id="ARBA00022475"/>
    </source>
</evidence>
<dbReference type="Gene3D" id="1.20.58.390">
    <property type="entry name" value="Neurotransmitter-gated ion-channel transmembrane domain"/>
    <property type="match status" value="1"/>
</dbReference>
<keyword evidence="6 14" id="KW-0406">Ion transport</keyword>
<feature type="transmembrane region" description="Helical" evidence="14">
    <location>
        <begin position="217"/>
        <end position="239"/>
    </location>
</feature>
<sequence>ISAEKELINRLLARYDRVGRGGRPVLNASSPVNVSFGLGLIQMDLNEKEKILTMSMWTRHTWVDEYLRWKPERYDGVTEIRVEPHQIWVPDIQLYNTADVDIPARAALAVVRYDGTVSWYPHCIFRSSCSIDVANFPFDEQRCNMAFGSWTHNAKEIDLQMAFSGGIDLSTFHADHMDSSAWDVCDVNATRQLVPPDDENHYSVLTFQLLLRRKIVFSSYILTLPCVFLASLTLVTFWLPPERPDRTALGMSTFSSFMVLLLILVESAPPTANTVPKLGVYYCFIMVIIMLSIILSSMVVNIARGPSNKTSPVPRFLAFVSTMDPQSPLNINA</sequence>
<dbReference type="InterPro" id="IPR018000">
    <property type="entry name" value="Neurotransmitter_ion_chnl_CS"/>
</dbReference>
<dbReference type="PRINTS" id="PR00252">
    <property type="entry name" value="NRIONCHANNEL"/>
</dbReference>
<evidence type="ECO:0000256" key="10">
    <source>
        <dbReference type="ARBA" id="ARBA00023180"/>
    </source>
</evidence>
<evidence type="ECO:0000256" key="3">
    <source>
        <dbReference type="ARBA" id="ARBA00022692"/>
    </source>
</evidence>
<dbReference type="SUPFAM" id="SSF90112">
    <property type="entry name" value="Neurotransmitter-gated ion-channel transmembrane pore"/>
    <property type="match status" value="1"/>
</dbReference>
<dbReference type="InterPro" id="IPR038050">
    <property type="entry name" value="Neuro_actylchol_rec"/>
</dbReference>
<dbReference type="PANTHER" id="PTHR18945">
    <property type="entry name" value="NEUROTRANSMITTER GATED ION CHANNEL"/>
    <property type="match status" value="1"/>
</dbReference>
<dbReference type="Pfam" id="PF02931">
    <property type="entry name" value="Neur_chan_LBD"/>
    <property type="match status" value="1"/>
</dbReference>
<keyword evidence="9" id="KW-0675">Receptor</keyword>
<keyword evidence="7 14" id="KW-0472">Membrane</keyword>
<proteinExistence type="inferred from homology"/>
<reference evidence="19" key="1">
    <citation type="submission" date="2012-12" db="EMBL/GenBank/DDBJ databases">
        <authorList>
            <person name="Hellsten U."/>
            <person name="Grimwood J."/>
            <person name="Chapman J.A."/>
            <person name="Shapiro H."/>
            <person name="Aerts A."/>
            <person name="Otillar R.P."/>
            <person name="Terry A.Y."/>
            <person name="Boore J.L."/>
            <person name="Simakov O."/>
            <person name="Marletaz F."/>
            <person name="Cho S.-J."/>
            <person name="Edsinger-Gonzales E."/>
            <person name="Havlak P."/>
            <person name="Kuo D.-H."/>
            <person name="Larsson T."/>
            <person name="Lv J."/>
            <person name="Arendt D."/>
            <person name="Savage R."/>
            <person name="Osoegawa K."/>
            <person name="de Jong P."/>
            <person name="Lindberg D.R."/>
            <person name="Seaver E.C."/>
            <person name="Weisblat D.A."/>
            <person name="Putnam N.H."/>
            <person name="Grigoriev I.V."/>
            <person name="Rokhsar D.S."/>
        </authorList>
    </citation>
    <scope>NUCLEOTIDE SEQUENCE</scope>
    <source>
        <strain evidence="19">I ESC-2004</strain>
    </source>
</reference>
<dbReference type="InterPro" id="IPR006201">
    <property type="entry name" value="Neur_channel"/>
</dbReference>
<dbReference type="PRINTS" id="PR00254">
    <property type="entry name" value="NICOTINICR"/>
</dbReference>
<reference evidence="17 19" key="2">
    <citation type="journal article" date="2013" name="Nature">
        <title>Insights into bilaterian evolution from three spiralian genomes.</title>
        <authorList>
            <person name="Simakov O."/>
            <person name="Marletaz F."/>
            <person name="Cho S.J."/>
            <person name="Edsinger-Gonzales E."/>
            <person name="Havlak P."/>
            <person name="Hellsten U."/>
            <person name="Kuo D.H."/>
            <person name="Larsson T."/>
            <person name="Lv J."/>
            <person name="Arendt D."/>
            <person name="Savage R."/>
            <person name="Osoegawa K."/>
            <person name="de Jong P."/>
            <person name="Grimwood J."/>
            <person name="Chapman J.A."/>
            <person name="Shapiro H."/>
            <person name="Aerts A."/>
            <person name="Otillar R.P."/>
            <person name="Terry A.Y."/>
            <person name="Boore J.L."/>
            <person name="Grigoriev I.V."/>
            <person name="Lindberg D.R."/>
            <person name="Seaver E.C."/>
            <person name="Weisblat D.A."/>
            <person name="Putnam N.H."/>
            <person name="Rokhsar D.S."/>
        </authorList>
    </citation>
    <scope>NUCLEOTIDE SEQUENCE</scope>
    <source>
        <strain evidence="17 19">I ESC-2004</strain>
    </source>
</reference>
<dbReference type="OMA" id="INGWASH"/>
<name>R7UUX5_CAPTE</name>
<comment type="caution">
    <text evidence="14">Lacks conserved residue(s) required for the propagation of feature annotation.</text>
</comment>
<dbReference type="CDD" id="cd19051">
    <property type="entry name" value="LGIC_TM_cation"/>
    <property type="match status" value="1"/>
</dbReference>
<keyword evidence="8" id="KW-1015">Disulfide bond</keyword>
<evidence type="ECO:0000256" key="9">
    <source>
        <dbReference type="ARBA" id="ARBA00023170"/>
    </source>
</evidence>
<evidence type="ECO:0008006" key="20">
    <source>
        <dbReference type="Google" id="ProtNLM"/>
    </source>
</evidence>
<evidence type="ECO:0000259" key="16">
    <source>
        <dbReference type="Pfam" id="PF02932"/>
    </source>
</evidence>
<gene>
    <name evidence="17" type="ORF">CAPTEDRAFT_105798</name>
</gene>
<evidence type="ECO:0000256" key="4">
    <source>
        <dbReference type="ARBA" id="ARBA00022989"/>
    </source>
</evidence>
<dbReference type="GO" id="GO:0004888">
    <property type="term" value="F:transmembrane signaling receptor activity"/>
    <property type="evidence" value="ECO:0007669"/>
    <property type="project" value="InterPro"/>
</dbReference>
<dbReference type="InterPro" id="IPR036734">
    <property type="entry name" value="Neur_chan_lig-bd_sf"/>
</dbReference>
<dbReference type="GO" id="GO:0045211">
    <property type="term" value="C:postsynaptic membrane"/>
    <property type="evidence" value="ECO:0007669"/>
    <property type="project" value="InterPro"/>
</dbReference>
<reference evidence="18" key="3">
    <citation type="submission" date="2015-06" db="UniProtKB">
        <authorList>
            <consortium name="EnsemblMetazoa"/>
        </authorList>
    </citation>
    <scope>IDENTIFICATION</scope>
</reference>
<keyword evidence="5" id="KW-0770">Synapse</keyword>
<feature type="transmembrane region" description="Helical" evidence="14">
    <location>
        <begin position="248"/>
        <end position="267"/>
    </location>
</feature>
<keyword evidence="2" id="KW-1003">Cell membrane</keyword>
<evidence type="ECO:0000256" key="8">
    <source>
        <dbReference type="ARBA" id="ARBA00023157"/>
    </source>
</evidence>
<dbReference type="FunFam" id="2.70.170.10:FF:000028">
    <property type="entry name" value="AcetylCholine Receptor"/>
    <property type="match status" value="1"/>
</dbReference>
<feature type="domain" description="Neurotransmitter-gated ion-channel ligand-binding" evidence="15">
    <location>
        <begin position="4"/>
        <end position="215"/>
    </location>
</feature>
<comment type="similarity">
    <text evidence="14">Belongs to the ligand-gated ion channel (TC 1.A.9) family.</text>
</comment>
<feature type="domain" description="Neurotransmitter-gated ion-channel transmembrane" evidence="16">
    <location>
        <begin position="224"/>
        <end position="313"/>
    </location>
</feature>
<protein>
    <recommendedName>
        <fullName evidence="20">Neurotransmitter-gated ion-channel ligand-binding domain-containing protein</fullName>
    </recommendedName>
</protein>
<dbReference type="InterPro" id="IPR002394">
    <property type="entry name" value="Nicotinic_acetylcholine_rcpt"/>
</dbReference>
<feature type="non-terminal residue" evidence="17">
    <location>
        <position position="1"/>
    </location>
</feature>
<keyword evidence="11" id="KW-1071">Ligand-gated ion channel</keyword>
<evidence type="ECO:0000259" key="15">
    <source>
        <dbReference type="Pfam" id="PF02931"/>
    </source>
</evidence>
<keyword evidence="10" id="KW-0325">Glycoprotein</keyword>
<evidence type="ECO:0000256" key="14">
    <source>
        <dbReference type="RuleBase" id="RU000687"/>
    </source>
</evidence>
<dbReference type="CDD" id="cd18997">
    <property type="entry name" value="LGIC_ECD_nAChR"/>
    <property type="match status" value="1"/>
</dbReference>
<evidence type="ECO:0000313" key="18">
    <source>
        <dbReference type="EnsemblMetazoa" id="CapteP105798"/>
    </source>
</evidence>
<evidence type="ECO:0000256" key="1">
    <source>
        <dbReference type="ARBA" id="ARBA00022448"/>
    </source>
</evidence>
<keyword evidence="1 14" id="KW-0813">Transport</keyword>
<dbReference type="EMBL" id="AMQN01006165">
    <property type="status" value="NOT_ANNOTATED_CDS"/>
    <property type="molecule type" value="Genomic_DNA"/>
</dbReference>
<keyword evidence="12 14" id="KW-0407">Ion channel</keyword>
<evidence type="ECO:0000313" key="17">
    <source>
        <dbReference type="EMBL" id="ELU09980.1"/>
    </source>
</evidence>
<comment type="subcellular location">
    <subcellularLocation>
        <location evidence="13">Synaptic cell membrane</location>
        <topology evidence="13">Multi-pass membrane protein</topology>
    </subcellularLocation>
</comment>
<dbReference type="SUPFAM" id="SSF63712">
    <property type="entry name" value="Nicotinic receptor ligand binding domain-like"/>
    <property type="match status" value="1"/>
</dbReference>
<evidence type="ECO:0000256" key="5">
    <source>
        <dbReference type="ARBA" id="ARBA00023018"/>
    </source>
</evidence>
<dbReference type="InterPro" id="IPR006029">
    <property type="entry name" value="Neurotrans-gated_channel_TM"/>
</dbReference>
<dbReference type="OrthoDB" id="194775at2759"/>
<keyword evidence="3 14" id="KW-0812">Transmembrane</keyword>
<evidence type="ECO:0000256" key="13">
    <source>
        <dbReference type="ARBA" id="ARBA00034099"/>
    </source>
</evidence>
<feature type="transmembrane region" description="Helical" evidence="14">
    <location>
        <begin position="279"/>
        <end position="300"/>
    </location>
</feature>
<dbReference type="Proteomes" id="UP000014760">
    <property type="component" value="Unassembled WGS sequence"/>
</dbReference>
<keyword evidence="4 14" id="KW-1133">Transmembrane helix</keyword>
<dbReference type="GO" id="GO:0022848">
    <property type="term" value="F:acetylcholine-gated monoatomic cation-selective channel activity"/>
    <property type="evidence" value="ECO:0007669"/>
    <property type="project" value="InterPro"/>
</dbReference>
<evidence type="ECO:0000256" key="11">
    <source>
        <dbReference type="ARBA" id="ARBA00023286"/>
    </source>
</evidence>
<dbReference type="AlphaFoldDB" id="R7UUX5"/>
<keyword evidence="19" id="KW-1185">Reference proteome</keyword>
<evidence type="ECO:0000256" key="7">
    <source>
        <dbReference type="ARBA" id="ARBA00023136"/>
    </source>
</evidence>
<evidence type="ECO:0000313" key="19">
    <source>
        <dbReference type="Proteomes" id="UP000014760"/>
    </source>
</evidence>
<evidence type="ECO:0000256" key="12">
    <source>
        <dbReference type="ARBA" id="ARBA00023303"/>
    </source>
</evidence>
<organism evidence="17">
    <name type="scientific">Capitella teleta</name>
    <name type="common">Polychaete worm</name>
    <dbReference type="NCBI Taxonomy" id="283909"/>
    <lineage>
        <taxon>Eukaryota</taxon>
        <taxon>Metazoa</taxon>
        <taxon>Spiralia</taxon>
        <taxon>Lophotrochozoa</taxon>
        <taxon>Annelida</taxon>
        <taxon>Polychaeta</taxon>
        <taxon>Sedentaria</taxon>
        <taxon>Scolecida</taxon>
        <taxon>Capitellidae</taxon>
        <taxon>Capitella</taxon>
    </lineage>
</organism>
<dbReference type="InterPro" id="IPR036719">
    <property type="entry name" value="Neuro-gated_channel_TM_sf"/>
</dbReference>
<dbReference type="Gene3D" id="2.70.170.10">
    <property type="entry name" value="Neurotransmitter-gated ion-channel ligand-binding domain"/>
    <property type="match status" value="1"/>
</dbReference>
<dbReference type="Pfam" id="PF02932">
    <property type="entry name" value="Neur_chan_memb"/>
    <property type="match status" value="1"/>
</dbReference>
<dbReference type="STRING" id="283909.R7UUX5"/>
<dbReference type="InterPro" id="IPR006202">
    <property type="entry name" value="Neur_chan_lig-bd"/>
</dbReference>
<dbReference type="PROSITE" id="PS00236">
    <property type="entry name" value="NEUROTR_ION_CHANNEL"/>
    <property type="match status" value="1"/>
</dbReference>
<dbReference type="HOGENOM" id="CLU_018074_2_1_1"/>
<dbReference type="EMBL" id="KB297743">
    <property type="protein sequence ID" value="ELU09980.1"/>
    <property type="molecule type" value="Genomic_DNA"/>
</dbReference>
<evidence type="ECO:0000256" key="6">
    <source>
        <dbReference type="ARBA" id="ARBA00023065"/>
    </source>
</evidence>
<dbReference type="EnsemblMetazoa" id="CapteT105798">
    <property type="protein sequence ID" value="CapteP105798"/>
    <property type="gene ID" value="CapteG105798"/>
</dbReference>
<accession>R7UUX5</accession>